<name>A0ABY7WRY3_9LACO</name>
<proteinExistence type="predicted"/>
<feature type="transmembrane region" description="Helical" evidence="1">
    <location>
        <begin position="142"/>
        <end position="160"/>
    </location>
</feature>
<keyword evidence="1" id="KW-1133">Transmembrane helix</keyword>
<accession>A0ABY7WRY3</accession>
<keyword evidence="3" id="KW-1185">Reference proteome</keyword>
<feature type="transmembrane region" description="Helical" evidence="1">
    <location>
        <begin position="7"/>
        <end position="26"/>
    </location>
</feature>
<feature type="transmembrane region" description="Helical" evidence="1">
    <location>
        <begin position="32"/>
        <end position="58"/>
    </location>
</feature>
<dbReference type="Proteomes" id="UP001220377">
    <property type="component" value="Chromosome"/>
</dbReference>
<keyword evidence="1" id="KW-0472">Membrane</keyword>
<dbReference type="EMBL" id="CP117884">
    <property type="protein sequence ID" value="WDF82949.1"/>
    <property type="molecule type" value="Genomic_DNA"/>
</dbReference>
<feature type="transmembrane region" description="Helical" evidence="1">
    <location>
        <begin position="110"/>
        <end position="135"/>
    </location>
</feature>
<reference evidence="2 3" key="1">
    <citation type="submission" date="2023-02" db="EMBL/GenBank/DDBJ databases">
        <title>Genome sequence of Lacticaseibacillus sp. KACC 23028.</title>
        <authorList>
            <person name="Kim S."/>
            <person name="Heo J."/>
            <person name="Kwon S.-W."/>
        </authorList>
    </citation>
    <scope>NUCLEOTIDE SEQUENCE [LARGE SCALE GENOMIC DNA]</scope>
    <source>
        <strain evidence="2 3">KACC 23028</strain>
    </source>
</reference>
<evidence type="ECO:0000313" key="2">
    <source>
        <dbReference type="EMBL" id="WDF82949.1"/>
    </source>
</evidence>
<dbReference type="RefSeq" id="WP_274260748.1">
    <property type="nucleotide sequence ID" value="NZ_CP117884.1"/>
</dbReference>
<keyword evidence="1" id="KW-0812">Transmembrane</keyword>
<sequence>MSRQSEIRLPLAVFLSATLAFFVMLTGSSRDLVIVLLGSHIATIIFAFIAIPACFVFVRLFAQPRVSLILRKNEQQWLWQFTVEVLLVGVLFWGTLILELSCSGFRIDGVAVQTGMLLILIKVIIDLIPTTLICLSFSFKQSLFILVAACLSVVVTHYVLEIRLLTALYIWR</sequence>
<gene>
    <name evidence="2" type="ORF">PQ472_01515</name>
</gene>
<evidence type="ECO:0000256" key="1">
    <source>
        <dbReference type="SAM" id="Phobius"/>
    </source>
</evidence>
<protein>
    <submittedName>
        <fullName evidence="2">Uncharacterized protein</fullName>
    </submittedName>
</protein>
<organism evidence="2 3">
    <name type="scientific">Lacticaseibacillus pabuli</name>
    <dbReference type="NCBI Taxonomy" id="3025672"/>
    <lineage>
        <taxon>Bacteria</taxon>
        <taxon>Bacillati</taxon>
        <taxon>Bacillota</taxon>
        <taxon>Bacilli</taxon>
        <taxon>Lactobacillales</taxon>
        <taxon>Lactobacillaceae</taxon>
        <taxon>Lacticaseibacillus</taxon>
    </lineage>
</organism>
<feature type="transmembrane region" description="Helical" evidence="1">
    <location>
        <begin position="78"/>
        <end position="98"/>
    </location>
</feature>
<evidence type="ECO:0000313" key="3">
    <source>
        <dbReference type="Proteomes" id="UP001220377"/>
    </source>
</evidence>